<protein>
    <recommendedName>
        <fullName evidence="6">Mitochondrial distribution and morphology protein 10</fullName>
    </recommendedName>
    <alternativeName>
        <fullName evidence="6">Mitochondrial inheritance component MDM10</fullName>
    </alternativeName>
</protein>
<name>A0A2S4KZI6_9HYPO</name>
<comment type="caution">
    <text evidence="8">The sequence shown here is derived from an EMBL/GenBank/DDBJ whole genome shotgun (WGS) entry which is preliminary data.</text>
</comment>
<comment type="similarity">
    <text evidence="6">Belongs to the MDM10 family.</text>
</comment>
<feature type="region of interest" description="Disordered" evidence="7">
    <location>
        <begin position="341"/>
        <end position="362"/>
    </location>
</feature>
<accession>A0A2S4KZI6</accession>
<dbReference type="PANTHER" id="PTHR28035:SF1">
    <property type="entry name" value="MITOCHONDRIAL DISTRIBUTION AND MORPHOLOGY PROTEIN 10"/>
    <property type="match status" value="1"/>
</dbReference>
<evidence type="ECO:0000313" key="9">
    <source>
        <dbReference type="Proteomes" id="UP000237481"/>
    </source>
</evidence>
<keyword evidence="2 6" id="KW-0812">Transmembrane</keyword>
<organism evidence="8 9">
    <name type="scientific">Tolypocladium paradoxum</name>
    <dbReference type="NCBI Taxonomy" id="94208"/>
    <lineage>
        <taxon>Eukaryota</taxon>
        <taxon>Fungi</taxon>
        <taxon>Dikarya</taxon>
        <taxon>Ascomycota</taxon>
        <taxon>Pezizomycotina</taxon>
        <taxon>Sordariomycetes</taxon>
        <taxon>Hypocreomycetidae</taxon>
        <taxon>Hypocreales</taxon>
        <taxon>Ophiocordycipitaceae</taxon>
        <taxon>Tolypocladium</taxon>
    </lineage>
</organism>
<dbReference type="GO" id="GO:0070096">
    <property type="term" value="P:mitochondrial outer membrane translocase complex assembly"/>
    <property type="evidence" value="ECO:0007669"/>
    <property type="project" value="UniProtKB-UniRule"/>
</dbReference>
<evidence type="ECO:0000256" key="5">
    <source>
        <dbReference type="ARBA" id="ARBA00023136"/>
    </source>
</evidence>
<keyword evidence="5 6" id="KW-0472">Membrane</keyword>
<reference evidence="8 9" key="1">
    <citation type="submission" date="2018-01" db="EMBL/GenBank/DDBJ databases">
        <title>Harnessing the power of phylogenomics to disentangle the directionality and signatures of interkingdom host jumping in the parasitic fungal genus Tolypocladium.</title>
        <authorList>
            <person name="Quandt C.A."/>
            <person name="Patterson W."/>
            <person name="Spatafora J.W."/>
        </authorList>
    </citation>
    <scope>NUCLEOTIDE SEQUENCE [LARGE SCALE GENOMIC DNA]</scope>
    <source>
        <strain evidence="8 9">NRBC 100945</strain>
    </source>
</reference>
<evidence type="ECO:0000256" key="6">
    <source>
        <dbReference type="HAMAP-Rule" id="MF_03102"/>
    </source>
</evidence>
<dbReference type="Proteomes" id="UP000237481">
    <property type="component" value="Unassembled WGS sequence"/>
</dbReference>
<comment type="function">
    <text evidence="6">Component of the ERMES/MDM complex, which serves as a molecular tether to connect the endoplasmic reticulum and mitochondria. Components of this complex are involved in the control of mitochondrial shape and protein biogenesis and may function in phospholipid exchange. MDM10 is involved in the late assembly steps of the general translocase of the mitochondrial outer membrane (TOM complex). Functions in the TOM40-specific route of the assembly of outer membrane beta-barrel proteins, including the association of TOM40 with the receptor TOM22 and small TOM proteins. Can associate with the SAM(core) complex as well as the MDM12-MMM1 complex, both involved in late steps of the major beta-barrel assembly pathway, that is responsible for biogenesis of all outer membrane beta-barrel proteins. May act as a switch that shuttles between both complexes and channels precursor proteins into the TOM40-specific pathway. Plays a role in mitochondrial morphology and in the inheritance of mitochondria.</text>
</comment>
<evidence type="ECO:0000256" key="2">
    <source>
        <dbReference type="ARBA" id="ARBA00022692"/>
    </source>
</evidence>
<evidence type="ECO:0000256" key="4">
    <source>
        <dbReference type="ARBA" id="ARBA00023128"/>
    </source>
</evidence>
<keyword evidence="3 6" id="KW-1000">Mitochondrion outer membrane</keyword>
<gene>
    <name evidence="6" type="primary">MDM10</name>
    <name evidence="8" type="ORF">TPAR_04194</name>
</gene>
<dbReference type="AlphaFoldDB" id="A0A2S4KZI6"/>
<comment type="subunit">
    <text evidence="6">Component of the ER-mitochondria encounter structure (ERMES) or MDM complex, composed of MMM1, MDM10, MDM12 and MDM34. Associates with the mitochondrial outer membrane sorting assembly machinery SAM(core) complex.</text>
</comment>
<comment type="subcellular location">
    <subcellularLocation>
        <location evidence="6">Mitochondrion outer membrane</location>
        <topology evidence="6">Multi-pass membrane protein</topology>
    </subcellularLocation>
    <text evidence="6">The ERMES/MDM complex localizes to a few discrete foci (around 10 per single cell), that represent mitochondria-endoplasmic reticulum junctions. These foci are often found next to mtDNA nucleoids.</text>
</comment>
<dbReference type="GO" id="GO:0001401">
    <property type="term" value="C:SAM complex"/>
    <property type="evidence" value="ECO:0007669"/>
    <property type="project" value="TreeGrafter"/>
</dbReference>
<dbReference type="PANTHER" id="PTHR28035">
    <property type="entry name" value="MITOCHONDRIAL DISTRIBUTION AND MORPHOLOGY PROTEIN 10"/>
    <property type="match status" value="1"/>
</dbReference>
<keyword evidence="1 6" id="KW-1134">Transmembrane beta strand</keyword>
<evidence type="ECO:0000256" key="3">
    <source>
        <dbReference type="ARBA" id="ARBA00022787"/>
    </source>
</evidence>
<keyword evidence="4 6" id="KW-0496">Mitochondrion</keyword>
<comment type="domain">
    <text evidence="6">Lacks alpha-helical transmembrane segments, suggesting that it resides in the membrane via beta-sheet conformations similar to those predicted for other outer membrane proteins and porin.</text>
</comment>
<dbReference type="HAMAP" id="MF_03102">
    <property type="entry name" value="Mdm10"/>
    <property type="match status" value="1"/>
</dbReference>
<dbReference type="GO" id="GO:0051654">
    <property type="term" value="P:establishment of mitochondrion localization"/>
    <property type="evidence" value="ECO:0007669"/>
    <property type="project" value="TreeGrafter"/>
</dbReference>
<dbReference type="GO" id="GO:0045040">
    <property type="term" value="P:protein insertion into mitochondrial outer membrane"/>
    <property type="evidence" value="ECO:0007669"/>
    <property type="project" value="UniProtKB-UniRule"/>
</dbReference>
<dbReference type="EMBL" id="PKSG01000430">
    <property type="protein sequence ID" value="POR35610.1"/>
    <property type="molecule type" value="Genomic_DNA"/>
</dbReference>
<evidence type="ECO:0000256" key="1">
    <source>
        <dbReference type="ARBA" id="ARBA00022452"/>
    </source>
</evidence>
<dbReference type="Pfam" id="PF12519">
    <property type="entry name" value="MDM10"/>
    <property type="match status" value="1"/>
</dbReference>
<dbReference type="GO" id="GO:0032865">
    <property type="term" value="C:ERMES complex"/>
    <property type="evidence" value="ECO:0007669"/>
    <property type="project" value="UniProtKB-UniRule"/>
</dbReference>
<keyword evidence="9" id="KW-1185">Reference proteome</keyword>
<dbReference type="OrthoDB" id="2103793at2759"/>
<proteinExistence type="inferred from homology"/>
<evidence type="ECO:0000256" key="7">
    <source>
        <dbReference type="SAM" id="MobiDB-lite"/>
    </source>
</evidence>
<dbReference type="InterPro" id="IPR027539">
    <property type="entry name" value="Mdm10"/>
</dbReference>
<dbReference type="GO" id="GO:0015914">
    <property type="term" value="P:phospholipid transport"/>
    <property type="evidence" value="ECO:0007669"/>
    <property type="project" value="TreeGrafter"/>
</dbReference>
<dbReference type="STRING" id="94208.A0A2S4KZI6"/>
<dbReference type="GO" id="GO:1990456">
    <property type="term" value="P:mitochondrion-endoplasmic reticulum membrane tethering"/>
    <property type="evidence" value="ECO:0007669"/>
    <property type="project" value="UniProtKB-UniRule"/>
</dbReference>
<sequence>MREFMDYVHSAFYEATGWSRDNTYAALNATPDALLDFQTPRGLRLTLSSLASPNFATSYQLGSVGVVDGSISYLFSSVPLRVLLTPQSETVPLPELLRSYRPLPPLPRRGVRTLPGTDKPESSLLYGRLYLPQSQLEALVVRRITPALQVQFSAVSAQHLRDGGTALGLAQYDVGRYAFEGLASSDGGLLGLRGIYNFGGDADQSSAAGAESGSTGNGERERIHGRFSTGGEIYYGTLNKSGGISLGTRFATLPTHKGTPLSATLTLNPLMGNIAASYAVVAGKHCSLATRMEFNVFSYESAWAVGMELWRKPFRRPLLDDDARRPGERSFRAKLEWRLDGPAVPGPETDPAEPKRRAEPDGEEYAGVLKARLDQKLRIGVLWEGRVKSLLFSLGSGIDLRKLDKPFRTLGLEIQFSS</sequence>
<evidence type="ECO:0000313" key="8">
    <source>
        <dbReference type="EMBL" id="POR35610.1"/>
    </source>
</evidence>